<evidence type="ECO:0000256" key="13">
    <source>
        <dbReference type="PIRSR" id="PIRSR000350-2"/>
    </source>
</evidence>
<evidence type="ECO:0000256" key="15">
    <source>
        <dbReference type="PIRSR" id="PIRSR000350-4"/>
    </source>
</evidence>
<keyword evidence="8 16" id="KW-0560">Oxidoreductase</keyword>
<dbReference type="Proteomes" id="UP000070572">
    <property type="component" value="Unassembled WGS sequence"/>
</dbReference>
<evidence type="ECO:0000256" key="16">
    <source>
        <dbReference type="RuleBase" id="RU003692"/>
    </source>
</evidence>
<dbReference type="EC" id="1.8.1.4" evidence="3 16"/>
<dbReference type="FunFam" id="3.30.390.30:FF:000001">
    <property type="entry name" value="Dihydrolipoyl dehydrogenase"/>
    <property type="match status" value="1"/>
</dbReference>
<dbReference type="Pfam" id="PF02852">
    <property type="entry name" value="Pyr_redox_dim"/>
    <property type="match status" value="1"/>
</dbReference>
<evidence type="ECO:0000256" key="10">
    <source>
        <dbReference type="ARBA" id="ARBA00023157"/>
    </source>
</evidence>
<name>A0AB34WXV2_9ACTO</name>
<feature type="binding site" evidence="14">
    <location>
        <position position="151"/>
    </location>
    <ligand>
        <name>FAD</name>
        <dbReference type="ChEBI" id="CHEBI:57692"/>
    </ligand>
</feature>
<evidence type="ECO:0000259" key="17">
    <source>
        <dbReference type="Pfam" id="PF02852"/>
    </source>
</evidence>
<dbReference type="NCBIfam" id="TIGR01350">
    <property type="entry name" value="lipoamide_DH"/>
    <property type="match status" value="1"/>
</dbReference>
<comment type="caution">
    <text evidence="19">The sequence shown here is derived from an EMBL/GenBank/DDBJ whole genome shotgun (WGS) entry which is preliminary data.</text>
</comment>
<dbReference type="InterPro" id="IPR004099">
    <property type="entry name" value="Pyr_nucl-diS_OxRdtase_dimer"/>
</dbReference>
<gene>
    <name evidence="19" type="ORF">HMPREF1862_01469</name>
</gene>
<feature type="domain" description="FAD/NAD(P)-binding" evidence="18">
    <location>
        <begin position="42"/>
        <end position="353"/>
    </location>
</feature>
<evidence type="ECO:0000256" key="2">
    <source>
        <dbReference type="ARBA" id="ARBA00007532"/>
    </source>
</evidence>
<dbReference type="InterPro" id="IPR012999">
    <property type="entry name" value="Pyr_OxRdtase_I_AS"/>
</dbReference>
<sequence length="492" mass="52320">MKQCLQVSVTVPAGTNLKFSRPVIVGHSRDFIKENFTMTSTYDVVVLGAGSGGYATALRASQLGMKVALIEGDKVGGTCLHRGCIPTKAMLHVAETVDAIKEASRLGVKASFEGVDMHEVGRFRDKTISRLHKGLQGLVKSRKIDYIQGWGRVISPNTVQVGSETYQGKNLVLATGSYSKSLPGLEIEGRVITSDQALQLDWVPNKAVVLGGGVIGIEFASLWASLGTEVTVIEGLPHLANNEDASVSKGLERAFRSRGITFKTGTMFDSVTQTGNSVQVKTQSGDTFDADLLLVAVGRGPRTKDMGFEDIGVNIDRGFIPVDDHLMTNVPGVYAVGDIVPGLQLAHRGFAQGIFLAEYLGGLDPAPLVEHNIPRVTFCEPEIASVGLTQKQAEDKFGKDGVKVTEYNLAGNGKSQILGTGGIIKLVAQKDGPIIGFHALGKRVGELVGEGQLMVNWEAFPEDLAALVHTHPTQDEAIGEAGMALAGKPLHS</sequence>
<evidence type="ECO:0000313" key="20">
    <source>
        <dbReference type="Proteomes" id="UP000070572"/>
    </source>
</evidence>
<evidence type="ECO:0000256" key="8">
    <source>
        <dbReference type="ARBA" id="ARBA00023002"/>
    </source>
</evidence>
<keyword evidence="6 16" id="KW-0285">Flavoprotein</keyword>
<feature type="domain" description="Pyridine nucleotide-disulphide oxidoreductase dimerisation" evidence="17">
    <location>
        <begin position="373"/>
        <end position="481"/>
    </location>
</feature>
<dbReference type="Pfam" id="PF07992">
    <property type="entry name" value="Pyr_redox_2"/>
    <property type="match status" value="1"/>
</dbReference>
<dbReference type="PRINTS" id="PR00411">
    <property type="entry name" value="PNDRDTASEI"/>
</dbReference>
<dbReference type="PIRSF" id="PIRSF000350">
    <property type="entry name" value="Mercury_reductase_MerA"/>
    <property type="match status" value="1"/>
</dbReference>
<dbReference type="AlphaFoldDB" id="A0AB34WXV2"/>
<dbReference type="GO" id="GO:0004148">
    <property type="term" value="F:dihydrolipoyl dehydrogenase (NADH) activity"/>
    <property type="evidence" value="ECO:0007669"/>
    <property type="project" value="UniProtKB-EC"/>
</dbReference>
<dbReference type="GO" id="GO:0006103">
    <property type="term" value="P:2-oxoglutarate metabolic process"/>
    <property type="evidence" value="ECO:0007669"/>
    <property type="project" value="TreeGrafter"/>
</dbReference>
<feature type="binding site" evidence="14">
    <location>
        <position position="88"/>
    </location>
    <ligand>
        <name>FAD</name>
        <dbReference type="ChEBI" id="CHEBI:57692"/>
    </ligand>
</feature>
<dbReference type="InterPro" id="IPR001100">
    <property type="entry name" value="Pyr_nuc-diS_OxRdtase"/>
</dbReference>
<proteinExistence type="inferred from homology"/>
<reference evidence="19 20" key="1">
    <citation type="submission" date="2016-01" db="EMBL/GenBank/DDBJ databases">
        <authorList>
            <person name="Mitreva M."/>
            <person name="Pepin K.H."/>
            <person name="Mihindukulasuriya K.A."/>
            <person name="Fulton R."/>
            <person name="Fronick C."/>
            <person name="O'Laughlin M."/>
            <person name="Miner T."/>
            <person name="Herter B."/>
            <person name="Rosa B.A."/>
            <person name="Cordes M."/>
            <person name="Tomlinson C."/>
            <person name="Wollam A."/>
            <person name="Palsikar V.B."/>
            <person name="Mardis E.R."/>
            <person name="Wilson R.K."/>
        </authorList>
    </citation>
    <scope>NUCLEOTIDE SEQUENCE [LARGE SCALE GENOMIC DNA]</scope>
    <source>
        <strain evidence="19 20">DNF00696</strain>
    </source>
</reference>
<evidence type="ECO:0000259" key="18">
    <source>
        <dbReference type="Pfam" id="PF07992"/>
    </source>
</evidence>
<keyword evidence="14" id="KW-0547">Nucleotide-binding</keyword>
<dbReference type="Gene3D" id="3.30.390.30">
    <property type="match status" value="1"/>
</dbReference>
<comment type="subcellular location">
    <subcellularLocation>
        <location evidence="1">Cytoplasm</location>
    </subcellularLocation>
</comment>
<dbReference type="GO" id="GO:0050660">
    <property type="term" value="F:flavin adenine dinucleotide binding"/>
    <property type="evidence" value="ECO:0007669"/>
    <property type="project" value="InterPro"/>
</dbReference>
<dbReference type="InterPro" id="IPR036188">
    <property type="entry name" value="FAD/NAD-bd_sf"/>
</dbReference>
<keyword evidence="7 14" id="KW-0274">FAD</keyword>
<comment type="cofactor">
    <cofactor evidence="14 16">
        <name>FAD</name>
        <dbReference type="ChEBI" id="CHEBI:57692"/>
    </cofactor>
    <text evidence="14 16">Binds 1 FAD per subunit.</text>
</comment>
<feature type="active site" description="Proton acceptor" evidence="13">
    <location>
        <position position="471"/>
    </location>
</feature>
<evidence type="ECO:0000256" key="11">
    <source>
        <dbReference type="ARBA" id="ARBA00023284"/>
    </source>
</evidence>
<dbReference type="Gene3D" id="3.50.50.60">
    <property type="entry name" value="FAD/NAD(P)-binding domain"/>
    <property type="match status" value="2"/>
</dbReference>
<feature type="binding site" evidence="14">
    <location>
        <position position="338"/>
    </location>
    <ligand>
        <name>FAD</name>
        <dbReference type="ChEBI" id="CHEBI:57692"/>
    </ligand>
</feature>
<dbReference type="InterPro" id="IPR006258">
    <property type="entry name" value="Lipoamide_DH"/>
</dbReference>
<feature type="binding site" evidence="14">
    <location>
        <position position="298"/>
    </location>
    <ligand>
        <name>NAD(+)</name>
        <dbReference type="ChEBI" id="CHEBI:57540"/>
    </ligand>
</feature>
<evidence type="ECO:0000256" key="1">
    <source>
        <dbReference type="ARBA" id="ARBA00004496"/>
    </source>
</evidence>
<evidence type="ECO:0000256" key="12">
    <source>
        <dbReference type="ARBA" id="ARBA00049187"/>
    </source>
</evidence>
<feature type="binding site" evidence="14">
    <location>
        <begin position="175"/>
        <end position="177"/>
    </location>
    <ligand>
        <name>FAD</name>
        <dbReference type="ChEBI" id="CHEBI:57692"/>
    </ligand>
</feature>
<dbReference type="PANTHER" id="PTHR22912">
    <property type="entry name" value="DISULFIDE OXIDOREDUCTASE"/>
    <property type="match status" value="1"/>
</dbReference>
<comment type="miscellaneous">
    <text evidence="16">The active site is a redox-active disulfide bond.</text>
</comment>
<dbReference type="PROSITE" id="PS00076">
    <property type="entry name" value="PYRIDINE_REDOX_1"/>
    <property type="match status" value="1"/>
</dbReference>
<evidence type="ECO:0000256" key="6">
    <source>
        <dbReference type="ARBA" id="ARBA00022630"/>
    </source>
</evidence>
<evidence type="ECO:0000313" key="19">
    <source>
        <dbReference type="EMBL" id="KXB79995.1"/>
    </source>
</evidence>
<feature type="binding site" evidence="14">
    <location>
        <begin position="211"/>
        <end position="218"/>
    </location>
    <ligand>
        <name>NAD(+)</name>
        <dbReference type="ChEBI" id="CHEBI:57540"/>
    </ligand>
</feature>
<keyword evidence="5" id="KW-0963">Cytoplasm</keyword>
<keyword evidence="11 16" id="KW-0676">Redox-active center</keyword>
<dbReference type="PRINTS" id="PR00368">
    <property type="entry name" value="FADPNR"/>
</dbReference>
<dbReference type="InterPro" id="IPR016156">
    <property type="entry name" value="FAD/NAD-linked_Rdtase_dimer_sf"/>
</dbReference>
<protein>
    <recommendedName>
        <fullName evidence="4 16">Dihydrolipoyl dehydrogenase</fullName>
        <ecNumber evidence="3 16">1.8.1.4</ecNumber>
    </recommendedName>
</protein>
<comment type="similarity">
    <text evidence="2 16">Belongs to the class-I pyridine nucleotide-disulfide oxidoreductase family.</text>
</comment>
<organism evidence="19 20">
    <name type="scientific">Varibaculum cambriense</name>
    <dbReference type="NCBI Taxonomy" id="184870"/>
    <lineage>
        <taxon>Bacteria</taxon>
        <taxon>Bacillati</taxon>
        <taxon>Actinomycetota</taxon>
        <taxon>Actinomycetes</taxon>
        <taxon>Actinomycetales</taxon>
        <taxon>Actinomycetaceae</taxon>
        <taxon>Varibaculum</taxon>
    </lineage>
</organism>
<accession>A0AB34WXV2</accession>
<dbReference type="InterPro" id="IPR023753">
    <property type="entry name" value="FAD/NAD-binding_dom"/>
</dbReference>
<dbReference type="PANTHER" id="PTHR22912:SF217">
    <property type="entry name" value="DIHYDROLIPOYL DEHYDROGENASE"/>
    <property type="match status" value="1"/>
</dbReference>
<dbReference type="GO" id="GO:0005737">
    <property type="term" value="C:cytoplasm"/>
    <property type="evidence" value="ECO:0007669"/>
    <property type="project" value="UniProtKB-SubCell"/>
</dbReference>
<evidence type="ECO:0000256" key="4">
    <source>
        <dbReference type="ARBA" id="ARBA00016961"/>
    </source>
</evidence>
<evidence type="ECO:0000256" key="14">
    <source>
        <dbReference type="PIRSR" id="PIRSR000350-3"/>
    </source>
</evidence>
<dbReference type="SUPFAM" id="SSF55424">
    <property type="entry name" value="FAD/NAD-linked reductases, dimerisation (C-terminal) domain"/>
    <property type="match status" value="1"/>
</dbReference>
<evidence type="ECO:0000256" key="7">
    <source>
        <dbReference type="ARBA" id="ARBA00022827"/>
    </source>
</evidence>
<evidence type="ECO:0000256" key="5">
    <source>
        <dbReference type="ARBA" id="ARBA00022490"/>
    </source>
</evidence>
<feature type="binding site" evidence="14">
    <location>
        <position position="234"/>
    </location>
    <ligand>
        <name>NAD(+)</name>
        <dbReference type="ChEBI" id="CHEBI:57540"/>
    </ligand>
</feature>
<dbReference type="SUPFAM" id="SSF51905">
    <property type="entry name" value="FAD/NAD(P)-binding domain"/>
    <property type="match status" value="1"/>
</dbReference>
<keyword evidence="9 14" id="KW-0520">NAD</keyword>
<dbReference type="EMBL" id="LSDN01000019">
    <property type="protein sequence ID" value="KXB79995.1"/>
    <property type="molecule type" value="Genomic_DNA"/>
</dbReference>
<keyword evidence="10" id="KW-1015">Disulfide bond</keyword>
<evidence type="ECO:0000256" key="9">
    <source>
        <dbReference type="ARBA" id="ARBA00023027"/>
    </source>
</evidence>
<dbReference type="InterPro" id="IPR050151">
    <property type="entry name" value="Class-I_Pyr_Nuc-Dis_Oxidored"/>
</dbReference>
<evidence type="ECO:0000256" key="3">
    <source>
        <dbReference type="ARBA" id="ARBA00012608"/>
    </source>
</evidence>
<comment type="catalytic activity">
    <reaction evidence="12 16">
        <text>N(6)-[(R)-dihydrolipoyl]-L-lysyl-[protein] + NAD(+) = N(6)-[(R)-lipoyl]-L-lysyl-[protein] + NADH + H(+)</text>
        <dbReference type="Rhea" id="RHEA:15045"/>
        <dbReference type="Rhea" id="RHEA-COMP:10474"/>
        <dbReference type="Rhea" id="RHEA-COMP:10475"/>
        <dbReference type="ChEBI" id="CHEBI:15378"/>
        <dbReference type="ChEBI" id="CHEBI:57540"/>
        <dbReference type="ChEBI" id="CHEBI:57945"/>
        <dbReference type="ChEBI" id="CHEBI:83099"/>
        <dbReference type="ChEBI" id="CHEBI:83100"/>
        <dbReference type="EC" id="1.8.1.4"/>
    </reaction>
</comment>
<feature type="disulfide bond" description="Redox-active" evidence="15">
    <location>
        <begin position="79"/>
        <end position="84"/>
    </location>
</feature>